<feature type="compositionally biased region" description="Basic and acidic residues" evidence="1">
    <location>
        <begin position="146"/>
        <end position="157"/>
    </location>
</feature>
<proteinExistence type="predicted"/>
<gene>
    <name evidence="3" type="ORF">Adt_18109</name>
</gene>
<organism evidence="3 4">
    <name type="scientific">Abeliophyllum distichum</name>
    <dbReference type="NCBI Taxonomy" id="126358"/>
    <lineage>
        <taxon>Eukaryota</taxon>
        <taxon>Viridiplantae</taxon>
        <taxon>Streptophyta</taxon>
        <taxon>Embryophyta</taxon>
        <taxon>Tracheophyta</taxon>
        <taxon>Spermatophyta</taxon>
        <taxon>Magnoliopsida</taxon>
        <taxon>eudicotyledons</taxon>
        <taxon>Gunneridae</taxon>
        <taxon>Pentapetalae</taxon>
        <taxon>asterids</taxon>
        <taxon>lamiids</taxon>
        <taxon>Lamiales</taxon>
        <taxon>Oleaceae</taxon>
        <taxon>Forsythieae</taxon>
        <taxon>Abeliophyllum</taxon>
    </lineage>
</organism>
<sequence>MSSFEIVYGFNPLTPLDLIPLPVDERTSLDGHRKADMVKHIHNSVRQQIEKKNEQYAAKANKGRRQVILEPGDWVWVHMRKERFPARRCSKLHLRGYGPFQVLERINNNAYKPHLLDEFNVSATFNISDLSPFDAGDDSMSNLFKEGGDDASHELDANHGPASHDSTHISIGTLTRSRAKKIKEDIQSLVQTLWANADIKNKSMTNEVPTWIHLIQAKERIEDQFERETKSEDKNAYGTKICTGKQGRTTMRSHGYGSLQSQRFNSLQVRINAQEEGQGEGAKMVLLRSMEGHKPQVTDFSSSIKQWKES</sequence>
<comment type="caution">
    <text evidence="3">The sequence shown here is derived from an EMBL/GenBank/DDBJ whole genome shotgun (WGS) entry which is preliminary data.</text>
</comment>
<dbReference type="EMBL" id="JBFOLK010000005">
    <property type="protein sequence ID" value="KAL2512509.1"/>
    <property type="molecule type" value="Genomic_DNA"/>
</dbReference>
<evidence type="ECO:0000256" key="1">
    <source>
        <dbReference type="SAM" id="MobiDB-lite"/>
    </source>
</evidence>
<feature type="domain" description="Tf2-1-like SH3-like" evidence="2">
    <location>
        <begin position="72"/>
        <end position="133"/>
    </location>
</feature>
<dbReference type="PANTHER" id="PTHR35046:SF9">
    <property type="entry name" value="RNA-DIRECTED DNA POLYMERASE"/>
    <property type="match status" value="1"/>
</dbReference>
<name>A0ABD1TIG3_9LAMI</name>
<evidence type="ECO:0000259" key="2">
    <source>
        <dbReference type="Pfam" id="PF24626"/>
    </source>
</evidence>
<evidence type="ECO:0000313" key="4">
    <source>
        <dbReference type="Proteomes" id="UP001604336"/>
    </source>
</evidence>
<dbReference type="AlphaFoldDB" id="A0ABD1TIG3"/>
<dbReference type="Pfam" id="PF24626">
    <property type="entry name" value="SH3_Tf2-1"/>
    <property type="match status" value="1"/>
</dbReference>
<protein>
    <submittedName>
        <fullName evidence="3">Integrase catalytic domain-containing protein</fullName>
    </submittedName>
</protein>
<dbReference type="InterPro" id="IPR056924">
    <property type="entry name" value="SH3_Tf2-1"/>
</dbReference>
<reference evidence="4" key="1">
    <citation type="submission" date="2024-07" db="EMBL/GenBank/DDBJ databases">
        <title>Two chromosome-level genome assemblies of Korean endemic species Abeliophyllum distichum and Forsythia ovata (Oleaceae).</title>
        <authorList>
            <person name="Jang H."/>
        </authorList>
    </citation>
    <scope>NUCLEOTIDE SEQUENCE [LARGE SCALE GENOMIC DNA]</scope>
</reference>
<feature type="region of interest" description="Disordered" evidence="1">
    <location>
        <begin position="145"/>
        <end position="168"/>
    </location>
</feature>
<accession>A0ABD1TIG3</accession>
<dbReference type="PANTHER" id="PTHR35046">
    <property type="entry name" value="ZINC KNUCKLE (CCHC-TYPE) FAMILY PROTEIN"/>
    <property type="match status" value="1"/>
</dbReference>
<dbReference type="Proteomes" id="UP001604336">
    <property type="component" value="Unassembled WGS sequence"/>
</dbReference>
<evidence type="ECO:0000313" key="3">
    <source>
        <dbReference type="EMBL" id="KAL2512509.1"/>
    </source>
</evidence>
<keyword evidence="4" id="KW-1185">Reference proteome</keyword>